<comment type="caution">
    <text evidence="2">The sequence shown here is derived from an EMBL/GenBank/DDBJ whole genome shotgun (WGS) entry which is preliminary data.</text>
</comment>
<organism evidence="2 3">
    <name type="scientific">Paractinoplanes ferrugineus</name>
    <dbReference type="NCBI Taxonomy" id="113564"/>
    <lineage>
        <taxon>Bacteria</taxon>
        <taxon>Bacillati</taxon>
        <taxon>Actinomycetota</taxon>
        <taxon>Actinomycetes</taxon>
        <taxon>Micromonosporales</taxon>
        <taxon>Micromonosporaceae</taxon>
        <taxon>Paractinoplanes</taxon>
    </lineage>
</organism>
<dbReference type="AlphaFoldDB" id="A0A919MED4"/>
<dbReference type="Proteomes" id="UP000598174">
    <property type="component" value="Unassembled WGS sequence"/>
</dbReference>
<name>A0A919MED4_9ACTN</name>
<evidence type="ECO:0000313" key="2">
    <source>
        <dbReference type="EMBL" id="GIE12648.1"/>
    </source>
</evidence>
<protein>
    <recommendedName>
        <fullName evidence="4">Condensation domain-containing protein</fullName>
    </recommendedName>
</protein>
<accession>A0A919MED4</accession>
<proteinExistence type="predicted"/>
<feature type="region of interest" description="Disordered" evidence="1">
    <location>
        <begin position="194"/>
        <end position="217"/>
    </location>
</feature>
<reference evidence="2" key="1">
    <citation type="submission" date="2021-01" db="EMBL/GenBank/DDBJ databases">
        <title>Whole genome shotgun sequence of Actinoplanes ferrugineus NBRC 15555.</title>
        <authorList>
            <person name="Komaki H."/>
            <person name="Tamura T."/>
        </authorList>
    </citation>
    <scope>NUCLEOTIDE SEQUENCE</scope>
    <source>
        <strain evidence="2">NBRC 15555</strain>
    </source>
</reference>
<sequence>MARDRAGGRSCAVGISPGEADLSSTNVSTRLTVRERVWLPYEYIRTVGPLAGITVDGVRGALIGLHRNDPTHRAVSRLDRARATWRHLDAAAFARFVEGSVTDAGDLDMFEASLRLQSEARTDHPLRIMVGTDFVAIKFTHSYGDAGPVLVLLHELIKAAEEGRAASVRPYEPHRGALLRAWWEKIGSKRANWKQGLSLPRPPRAGSGTTRPWKPDITWRTDRSADAMRKIREFRKVHARGVSTTAIVFAAFTAALRDLGVDPNLGGGIFLADARRFLPNDVKIDSDFCMGMWLSPGDTTDPAAIDRVLKAETGFPRILTVMMIEEIKTLLSRSKGVPPAYPGEIVAAPQARITYSHQGRHDMLKDLPWAVEPAERRNISVSTLCEPDGIALGTAEMNGVLHLDAVFHASTFDPEVMAKALHMVLSDPAGLLGATPGGAAQG</sequence>
<evidence type="ECO:0000313" key="3">
    <source>
        <dbReference type="Proteomes" id="UP000598174"/>
    </source>
</evidence>
<keyword evidence="3" id="KW-1185">Reference proteome</keyword>
<evidence type="ECO:0008006" key="4">
    <source>
        <dbReference type="Google" id="ProtNLM"/>
    </source>
</evidence>
<dbReference type="EMBL" id="BOMM01000040">
    <property type="protein sequence ID" value="GIE12648.1"/>
    <property type="molecule type" value="Genomic_DNA"/>
</dbReference>
<evidence type="ECO:0000256" key="1">
    <source>
        <dbReference type="SAM" id="MobiDB-lite"/>
    </source>
</evidence>
<gene>
    <name evidence="2" type="ORF">Afe05nite_44880</name>
</gene>